<dbReference type="InterPro" id="IPR006957">
    <property type="entry name" value="EIN3"/>
</dbReference>
<evidence type="ECO:0000256" key="3">
    <source>
        <dbReference type="ARBA" id="ARBA00022745"/>
    </source>
</evidence>
<dbReference type="GO" id="GO:0009873">
    <property type="term" value="P:ethylene-activated signaling pathway"/>
    <property type="evidence" value="ECO:0007669"/>
    <property type="project" value="UniProtKB-KW"/>
</dbReference>
<comment type="subcellular location">
    <subcellularLocation>
        <location evidence="1">Nucleus</location>
    </subcellularLocation>
</comment>
<dbReference type="GO" id="GO:0003700">
    <property type="term" value="F:DNA-binding transcription factor activity"/>
    <property type="evidence" value="ECO:0007669"/>
    <property type="project" value="InterPro"/>
</dbReference>
<comment type="caution">
    <text evidence="7">The sequence shown here is derived from an EMBL/GenBank/DDBJ whole genome shotgun (WGS) entry which is preliminary data.</text>
</comment>
<dbReference type="PANTHER" id="PTHR33305">
    <property type="entry name" value="ETHYLENE INSENSITIVE 3-LIKE 2 PROTEIN"/>
    <property type="match status" value="1"/>
</dbReference>
<dbReference type="AlphaFoldDB" id="A0AAW2QQV9"/>
<feature type="domain" description="Ethylene insensitive 3-like DNA-binding" evidence="6">
    <location>
        <begin position="103"/>
        <end position="176"/>
    </location>
</feature>
<gene>
    <name evidence="7" type="ORF">Sangu_0344000</name>
</gene>
<evidence type="ECO:0000259" key="6">
    <source>
        <dbReference type="Pfam" id="PF04873"/>
    </source>
</evidence>
<feature type="compositionally biased region" description="Polar residues" evidence="5">
    <location>
        <begin position="329"/>
        <end position="340"/>
    </location>
</feature>
<dbReference type="GO" id="GO:0005634">
    <property type="term" value="C:nucleus"/>
    <property type="evidence" value="ECO:0007669"/>
    <property type="project" value="UniProtKB-SubCell"/>
</dbReference>
<name>A0AAW2QQV9_9LAMI</name>
<protein>
    <submittedName>
        <fullName evidence="7">Protein ETHYLENE INSENSITIVE 3</fullName>
    </submittedName>
</protein>
<evidence type="ECO:0000256" key="1">
    <source>
        <dbReference type="ARBA" id="ARBA00004123"/>
    </source>
</evidence>
<proteinExistence type="inferred from homology"/>
<dbReference type="InterPro" id="IPR047091">
    <property type="entry name" value="EIN3-like_DNA-bd"/>
</dbReference>
<dbReference type="Pfam" id="PF04873">
    <property type="entry name" value="EIN3_DNA-bd"/>
    <property type="match status" value="2"/>
</dbReference>
<reference evidence="7" key="2">
    <citation type="journal article" date="2024" name="Plant">
        <title>Genomic evolution and insights into agronomic trait innovations of Sesamum species.</title>
        <authorList>
            <person name="Miao H."/>
            <person name="Wang L."/>
            <person name="Qu L."/>
            <person name="Liu H."/>
            <person name="Sun Y."/>
            <person name="Le M."/>
            <person name="Wang Q."/>
            <person name="Wei S."/>
            <person name="Zheng Y."/>
            <person name="Lin W."/>
            <person name="Duan Y."/>
            <person name="Cao H."/>
            <person name="Xiong S."/>
            <person name="Wang X."/>
            <person name="Wei L."/>
            <person name="Li C."/>
            <person name="Ma Q."/>
            <person name="Ju M."/>
            <person name="Zhao R."/>
            <person name="Li G."/>
            <person name="Mu C."/>
            <person name="Tian Q."/>
            <person name="Mei H."/>
            <person name="Zhang T."/>
            <person name="Gao T."/>
            <person name="Zhang H."/>
        </authorList>
    </citation>
    <scope>NUCLEOTIDE SEQUENCE</scope>
    <source>
        <strain evidence="7">G01</strain>
    </source>
</reference>
<accession>A0AAW2QQV9</accession>
<keyword evidence="3" id="KW-0936">Ethylene signaling pathway</keyword>
<keyword evidence="4" id="KW-0539">Nucleus</keyword>
<evidence type="ECO:0000256" key="2">
    <source>
        <dbReference type="ARBA" id="ARBA00009416"/>
    </source>
</evidence>
<comment type="similarity">
    <text evidence="2">Belongs to the EIN3 family.</text>
</comment>
<reference evidence="7" key="1">
    <citation type="submission" date="2020-06" db="EMBL/GenBank/DDBJ databases">
        <authorList>
            <person name="Li T."/>
            <person name="Hu X."/>
            <person name="Zhang T."/>
            <person name="Song X."/>
            <person name="Zhang H."/>
            <person name="Dai N."/>
            <person name="Sheng W."/>
            <person name="Hou X."/>
            <person name="Wei L."/>
        </authorList>
    </citation>
    <scope>NUCLEOTIDE SEQUENCE</scope>
    <source>
        <strain evidence="7">G01</strain>
        <tissue evidence="7">Leaf</tissue>
    </source>
</reference>
<evidence type="ECO:0000313" key="7">
    <source>
        <dbReference type="EMBL" id="KAL0370259.1"/>
    </source>
</evidence>
<organism evidence="7">
    <name type="scientific">Sesamum angustifolium</name>
    <dbReference type="NCBI Taxonomy" id="2727405"/>
    <lineage>
        <taxon>Eukaryota</taxon>
        <taxon>Viridiplantae</taxon>
        <taxon>Streptophyta</taxon>
        <taxon>Embryophyta</taxon>
        <taxon>Tracheophyta</taxon>
        <taxon>Spermatophyta</taxon>
        <taxon>Magnoliopsida</taxon>
        <taxon>eudicotyledons</taxon>
        <taxon>Gunneridae</taxon>
        <taxon>Pentapetalae</taxon>
        <taxon>asterids</taxon>
        <taxon>lamiids</taxon>
        <taxon>Lamiales</taxon>
        <taxon>Pedaliaceae</taxon>
        <taxon>Sesamum</taxon>
    </lineage>
</organism>
<evidence type="ECO:0000256" key="4">
    <source>
        <dbReference type="ARBA" id="ARBA00023242"/>
    </source>
</evidence>
<dbReference type="Gene3D" id="1.10.3180.10">
    <property type="entry name" value="DNA-binding domain of EIN3-like"/>
    <property type="match status" value="1"/>
</dbReference>
<evidence type="ECO:0000256" key="5">
    <source>
        <dbReference type="SAM" id="MobiDB-lite"/>
    </source>
</evidence>
<dbReference type="InterPro" id="IPR023278">
    <property type="entry name" value="Ethylene_insens-like_DNA-bd"/>
</dbReference>
<dbReference type="PANTHER" id="PTHR33305:SF11">
    <property type="entry name" value="PROTEIN ETHYLENE INSENSITIVE 3"/>
    <property type="match status" value="1"/>
</dbReference>
<dbReference type="SUPFAM" id="SSF116768">
    <property type="entry name" value="DNA-binding domain of EIN3-like"/>
    <property type="match status" value="1"/>
</dbReference>
<sequence length="439" mass="49189">MSRAQDGILKYMLKMMEVCKAQGFVYGIIPEKGKPVSGASDNLREWWKEKVRFDRNGPAAIAKYQADNGIPGKNEALRSSSETVSIRERRPTSLVAEWEGRMVASVGLAEGSRPPPYKKPHDLKKAWKVGVLTAVIKHMSPDIAKIRKLVRQSKCLQDKMTAKESATWLAIINQEEALARELYPDRCPPLSSSGGSGAYAMNDSSEYDVEVADEESNFDVQEQKPNPLIYTCEYLQCPHSELRHGFHDRTSRDNHQLSCPYKHSSEFGASNFNINEVKPIIFPQSFVHPKPAPLPSNPPPPSFDLSGLGVPEDGQRMINELMSLYDNNVQGNSNAGNGTATKEKSHQQRNGQYQPDGYLRGQGMNIFEDNNIPNNPSIFNPPDRFDQCKVMNSPFNSNPAENFQLMFSSPFNVSSIDYTEAFPGVPRDNLPKQDVTIWY</sequence>
<feature type="region of interest" description="Disordered" evidence="5">
    <location>
        <begin position="329"/>
        <end position="354"/>
    </location>
</feature>
<dbReference type="EMBL" id="JACGWK010000002">
    <property type="protein sequence ID" value="KAL0370259.1"/>
    <property type="molecule type" value="Genomic_DNA"/>
</dbReference>
<feature type="domain" description="Ethylene insensitive 3-like DNA-binding" evidence="6">
    <location>
        <begin position="1"/>
        <end position="88"/>
    </location>
</feature>
<dbReference type="GO" id="GO:0003677">
    <property type="term" value="F:DNA binding"/>
    <property type="evidence" value="ECO:0007669"/>
    <property type="project" value="TreeGrafter"/>
</dbReference>